<keyword evidence="1" id="KW-0812">Transmembrane</keyword>
<keyword evidence="3" id="KW-1185">Reference proteome</keyword>
<keyword evidence="1" id="KW-1133">Transmembrane helix</keyword>
<dbReference type="Proteomes" id="UP001497457">
    <property type="component" value="Chromosome 35b"/>
</dbReference>
<dbReference type="AlphaFoldDB" id="A0ABC9DYY7"/>
<feature type="transmembrane region" description="Helical" evidence="1">
    <location>
        <begin position="260"/>
        <end position="280"/>
    </location>
</feature>
<accession>A0ABC9DYY7</accession>
<evidence type="ECO:0000256" key="1">
    <source>
        <dbReference type="SAM" id="Phobius"/>
    </source>
</evidence>
<proteinExistence type="predicted"/>
<feature type="transmembrane region" description="Helical" evidence="1">
    <location>
        <begin position="93"/>
        <end position="113"/>
    </location>
</feature>
<feature type="transmembrane region" description="Helical" evidence="1">
    <location>
        <begin position="292"/>
        <end position="315"/>
    </location>
</feature>
<feature type="transmembrane region" description="Helical" evidence="1">
    <location>
        <begin position="37"/>
        <end position="57"/>
    </location>
</feature>
<feature type="transmembrane region" description="Helical" evidence="1">
    <location>
        <begin position="207"/>
        <end position="229"/>
    </location>
</feature>
<protein>
    <submittedName>
        <fullName evidence="2">Uncharacterized protein</fullName>
    </submittedName>
</protein>
<feature type="transmembrane region" description="Helical" evidence="1">
    <location>
        <begin position="175"/>
        <end position="195"/>
    </location>
</feature>
<name>A0ABC9DYY7_9POAL</name>
<feature type="transmembrane region" description="Helical" evidence="1">
    <location>
        <begin position="133"/>
        <end position="154"/>
    </location>
</feature>
<sequence>MARAGAVPAIIVLALGAGVLGVPEALRLLIELAGRNAAIDIGIIVFLISMFVVQLLGNLQLVRFVRKATPAGGAGGARRGAPRAPAADPFARITLLLSLAAASLVAACLVLVSGGPGSVRPLFDLAAEYRYPVVVIAAAGGVAILRTMHPLRAFREHRNGRGRATRAERATTTHHAARFIGLPLATAAVCALLVAGGLGSPSPLVDFAAKNSIVGVVVIGGATAAGSLLRTMHPLRAFREQRNARGGAARTERSATIPHAARSVGLPAAAAAAIALLVVATRSGACGGLDALALRLAPGFTDMAVAAVVGAALLVRFFNHRARNAAAVGGGVAAPAPAAAPRTRGASAR</sequence>
<evidence type="ECO:0000313" key="3">
    <source>
        <dbReference type="Proteomes" id="UP001497457"/>
    </source>
</evidence>
<dbReference type="EMBL" id="OZ075145">
    <property type="protein sequence ID" value="CAL5046610.1"/>
    <property type="molecule type" value="Genomic_DNA"/>
</dbReference>
<keyword evidence="1" id="KW-0472">Membrane</keyword>
<organism evidence="2 3">
    <name type="scientific">Urochloa decumbens</name>
    <dbReference type="NCBI Taxonomy" id="240449"/>
    <lineage>
        <taxon>Eukaryota</taxon>
        <taxon>Viridiplantae</taxon>
        <taxon>Streptophyta</taxon>
        <taxon>Embryophyta</taxon>
        <taxon>Tracheophyta</taxon>
        <taxon>Spermatophyta</taxon>
        <taxon>Magnoliopsida</taxon>
        <taxon>Liliopsida</taxon>
        <taxon>Poales</taxon>
        <taxon>Poaceae</taxon>
        <taxon>PACMAD clade</taxon>
        <taxon>Panicoideae</taxon>
        <taxon>Panicodae</taxon>
        <taxon>Paniceae</taxon>
        <taxon>Melinidinae</taxon>
        <taxon>Urochloa</taxon>
    </lineage>
</organism>
<evidence type="ECO:0000313" key="2">
    <source>
        <dbReference type="EMBL" id="CAL5046610.1"/>
    </source>
</evidence>
<reference evidence="2" key="1">
    <citation type="submission" date="2024-10" db="EMBL/GenBank/DDBJ databases">
        <authorList>
            <person name="Ryan C."/>
        </authorList>
    </citation>
    <scope>NUCLEOTIDE SEQUENCE [LARGE SCALE GENOMIC DNA]</scope>
</reference>
<gene>
    <name evidence="2" type="ORF">URODEC1_LOCUS89433</name>
</gene>